<dbReference type="PROSITE" id="PS51384">
    <property type="entry name" value="FAD_FR"/>
    <property type="match status" value="1"/>
</dbReference>
<feature type="transmembrane region" description="Helical" evidence="8">
    <location>
        <begin position="556"/>
        <end position="578"/>
    </location>
</feature>
<reference evidence="10 11" key="1">
    <citation type="submission" date="2020-08" db="EMBL/GenBank/DDBJ databases">
        <title>Plant Genome Project.</title>
        <authorList>
            <person name="Zhang R.-G."/>
        </authorList>
    </citation>
    <scope>NUCLEOTIDE SEQUENCE [LARGE SCALE GENOMIC DNA]</scope>
    <source>
        <tissue evidence="10">Rhizome</tissue>
    </source>
</reference>
<dbReference type="InterPro" id="IPR050369">
    <property type="entry name" value="RBOH/FRE"/>
</dbReference>
<evidence type="ECO:0000256" key="4">
    <source>
        <dbReference type="ARBA" id="ARBA00022827"/>
    </source>
</evidence>
<comment type="subcellular location">
    <subcellularLocation>
        <location evidence="1">Membrane</location>
        <topology evidence="1">Multi-pass membrane protein</topology>
    </subcellularLocation>
</comment>
<keyword evidence="4" id="KW-0274">FAD</keyword>
<dbReference type="InterPro" id="IPR013121">
    <property type="entry name" value="Fe_red_NAD-bd_6"/>
</dbReference>
<keyword evidence="7 8" id="KW-0472">Membrane</keyword>
<dbReference type="SFLD" id="SFLDG01168">
    <property type="entry name" value="Ferric_reductase_subgroup_(FRE"/>
    <property type="match status" value="1"/>
</dbReference>
<comment type="caution">
    <text evidence="10">The sequence shown here is derived from an EMBL/GenBank/DDBJ whole genome shotgun (WGS) entry which is preliminary data.</text>
</comment>
<dbReference type="InterPro" id="IPR017927">
    <property type="entry name" value="FAD-bd_FR_type"/>
</dbReference>
<dbReference type="GO" id="GO:0000293">
    <property type="term" value="F:ferric-chelate reductase activity"/>
    <property type="evidence" value="ECO:0007669"/>
    <property type="project" value="TreeGrafter"/>
</dbReference>
<feature type="domain" description="FAD-binding FR-type" evidence="9">
    <location>
        <begin position="312"/>
        <end position="432"/>
    </location>
</feature>
<keyword evidence="3 8" id="KW-0812">Transmembrane</keyword>
<feature type="transmembrane region" description="Helical" evidence="8">
    <location>
        <begin position="205"/>
        <end position="228"/>
    </location>
</feature>
<evidence type="ECO:0000256" key="8">
    <source>
        <dbReference type="SAM" id="Phobius"/>
    </source>
</evidence>
<evidence type="ECO:0000256" key="6">
    <source>
        <dbReference type="ARBA" id="ARBA00023002"/>
    </source>
</evidence>
<dbReference type="Gene3D" id="3.40.50.80">
    <property type="entry name" value="Nucleotide-binding domain of ferredoxin-NADP reductase (FNR) module"/>
    <property type="match status" value="2"/>
</dbReference>
<feature type="transmembrane region" description="Helical" evidence="8">
    <location>
        <begin position="157"/>
        <end position="184"/>
    </location>
</feature>
<keyword evidence="11" id="KW-1185">Reference proteome</keyword>
<dbReference type="InterPro" id="IPR000778">
    <property type="entry name" value="Cyt_b245_heavy_chain"/>
</dbReference>
<evidence type="ECO:0000259" key="9">
    <source>
        <dbReference type="PROSITE" id="PS51384"/>
    </source>
</evidence>
<evidence type="ECO:0000313" key="10">
    <source>
        <dbReference type="EMBL" id="KAG6510361.1"/>
    </source>
</evidence>
<keyword evidence="6" id="KW-0560">Oxidoreductase</keyword>
<evidence type="ECO:0000256" key="7">
    <source>
        <dbReference type="ARBA" id="ARBA00023136"/>
    </source>
</evidence>
<evidence type="ECO:0000256" key="5">
    <source>
        <dbReference type="ARBA" id="ARBA00022989"/>
    </source>
</evidence>
<dbReference type="InterPro" id="IPR017938">
    <property type="entry name" value="Riboflavin_synthase-like_b-brl"/>
</dbReference>
<dbReference type="Pfam" id="PF01794">
    <property type="entry name" value="Ferric_reduct"/>
    <property type="match status" value="1"/>
</dbReference>
<keyword evidence="2" id="KW-0285">Flavoprotein</keyword>
<feature type="transmembrane region" description="Helical" evidence="8">
    <location>
        <begin position="103"/>
        <end position="133"/>
    </location>
</feature>
<gene>
    <name evidence="10" type="ORF">ZIOFF_028371</name>
</gene>
<dbReference type="SUPFAM" id="SSF63380">
    <property type="entry name" value="Riboflavin synthase domain-like"/>
    <property type="match status" value="1"/>
</dbReference>
<dbReference type="GO" id="GO:0005886">
    <property type="term" value="C:plasma membrane"/>
    <property type="evidence" value="ECO:0007669"/>
    <property type="project" value="TreeGrafter"/>
</dbReference>
<sequence length="717" mass="81081">MAEHQPLLAKEQNLVDHGGSKPTSFLRSLARLLLKSLMWLIFILWVVVIFFFPTHTVMGSIFLGFSGPILVITLLAFVYIIAFPRCQFEYAKNSGKLPRFRLWTFPVIVDGPFGVVSAAEFIGVLLFSIYILWTVTARIIENQSTVSMLPLPSNEKLYFFLEITGAQFGSIGLFCLVFLFLPVARGSILLRLIDIPFEHATRYHVWLGHLTMVIFTIHGLLYVAAWALQGRLLQQLLEWKEVGVANLPGVISLLAGLFMWVTSFHPVRKNYFELFFYTHQLYVIFVIFLALHVGDFVFSIAAAAIFLFVLDRFLRFCQSRTNVDVLSAVCRPCGTVELVFSKPASLRYNALSFIFLQVRELSWLQWHPFSVSSSPMDGSYHLSILIKVLGEWTDKLCCLITDSPEQQESNINSKANKITASIEGPYGHEVPYHLMYKNLILVAGGIGITPFLAIISDICRRINEGKPCLPQNVLVIWSVKKSKELSLLSVLNEQCISSSCFDKLHLDLLAYVTQESEPPLEEGNLVHEDVKPASIFTINGKSMSCLVGTGNTFCSAIYYAVSTLGFILLFGLVEKYYIGPFGIYAWWYRGLLFTLCMVAGAVVFGGIVLFLWNHWEKNSGNAKWIEKDENKSVLHNEESTLPHVDFTSMLSPQYGRRPDFHDLFSLFVKEKEFIDVGVIVCGPPGLQTSVAKEVRSLNIKRKRNQAVFHFNSHSFDF</sequence>
<dbReference type="Pfam" id="PF08030">
    <property type="entry name" value="NAD_binding_6"/>
    <property type="match status" value="1"/>
</dbReference>
<dbReference type="InterPro" id="IPR013112">
    <property type="entry name" value="FAD-bd_8"/>
</dbReference>
<dbReference type="SFLD" id="SFLDS00052">
    <property type="entry name" value="Ferric_Reductase_Domain"/>
    <property type="match status" value="1"/>
</dbReference>
<dbReference type="InterPro" id="IPR013130">
    <property type="entry name" value="Fe3_Rdtase_TM_dom"/>
</dbReference>
<feature type="transmembrane region" description="Helical" evidence="8">
    <location>
        <begin position="243"/>
        <end position="261"/>
    </location>
</feature>
<evidence type="ECO:0000256" key="1">
    <source>
        <dbReference type="ARBA" id="ARBA00004141"/>
    </source>
</evidence>
<feature type="transmembrane region" description="Helical" evidence="8">
    <location>
        <begin position="590"/>
        <end position="612"/>
    </location>
</feature>
<keyword evidence="5 8" id="KW-1133">Transmembrane helix</keyword>
<dbReference type="InterPro" id="IPR039261">
    <property type="entry name" value="FNR_nucleotide-bd"/>
</dbReference>
<feature type="transmembrane region" description="Helical" evidence="8">
    <location>
        <begin position="58"/>
        <end position="82"/>
    </location>
</feature>
<dbReference type="Proteomes" id="UP000734854">
    <property type="component" value="Unassembled WGS sequence"/>
</dbReference>
<organism evidence="10 11">
    <name type="scientific">Zingiber officinale</name>
    <name type="common">Ginger</name>
    <name type="synonym">Amomum zingiber</name>
    <dbReference type="NCBI Taxonomy" id="94328"/>
    <lineage>
        <taxon>Eukaryota</taxon>
        <taxon>Viridiplantae</taxon>
        <taxon>Streptophyta</taxon>
        <taxon>Embryophyta</taxon>
        <taxon>Tracheophyta</taxon>
        <taxon>Spermatophyta</taxon>
        <taxon>Magnoliopsida</taxon>
        <taxon>Liliopsida</taxon>
        <taxon>Zingiberales</taxon>
        <taxon>Zingiberaceae</taxon>
        <taxon>Zingiber</taxon>
    </lineage>
</organism>
<dbReference type="PRINTS" id="PR00466">
    <property type="entry name" value="GP91PHOX"/>
</dbReference>
<dbReference type="SUPFAM" id="SSF52343">
    <property type="entry name" value="Ferredoxin reductase-like, C-terminal NADP-linked domain"/>
    <property type="match status" value="1"/>
</dbReference>
<name>A0A8J5GUY4_ZINOF</name>
<accession>A0A8J5GUY4</accession>
<evidence type="ECO:0000256" key="3">
    <source>
        <dbReference type="ARBA" id="ARBA00022692"/>
    </source>
</evidence>
<evidence type="ECO:0000256" key="2">
    <source>
        <dbReference type="ARBA" id="ARBA00022630"/>
    </source>
</evidence>
<proteinExistence type="predicted"/>
<dbReference type="Pfam" id="PF08022">
    <property type="entry name" value="FAD_binding_8"/>
    <property type="match status" value="1"/>
</dbReference>
<evidence type="ECO:0000313" key="11">
    <source>
        <dbReference type="Proteomes" id="UP000734854"/>
    </source>
</evidence>
<dbReference type="PANTHER" id="PTHR11972">
    <property type="entry name" value="NADPH OXIDASE"/>
    <property type="match status" value="1"/>
</dbReference>
<dbReference type="CDD" id="cd06186">
    <property type="entry name" value="NOX_Duox_like_FAD_NADP"/>
    <property type="match status" value="1"/>
</dbReference>
<feature type="transmembrane region" description="Helical" evidence="8">
    <location>
        <begin position="281"/>
        <end position="310"/>
    </location>
</feature>
<feature type="transmembrane region" description="Helical" evidence="8">
    <location>
        <begin position="32"/>
        <end position="52"/>
    </location>
</feature>
<protein>
    <recommendedName>
        <fullName evidence="9">FAD-binding FR-type domain-containing protein</fullName>
    </recommendedName>
</protein>
<dbReference type="AlphaFoldDB" id="A0A8J5GUY4"/>
<dbReference type="EMBL" id="JACMSC010000008">
    <property type="protein sequence ID" value="KAG6510361.1"/>
    <property type="molecule type" value="Genomic_DNA"/>
</dbReference>
<dbReference type="PANTHER" id="PTHR11972:SF69">
    <property type="entry name" value="FERRIC REDUCTION OXIDASE 6-RELATED"/>
    <property type="match status" value="1"/>
</dbReference>